<dbReference type="Proteomes" id="UP001152049">
    <property type="component" value="Unassembled WGS sequence"/>
</dbReference>
<name>A0A9W8VBW7_9HYPO</name>
<dbReference type="EMBL" id="JAOQAZ010000031">
    <property type="protein sequence ID" value="KAJ4250166.1"/>
    <property type="molecule type" value="Genomic_DNA"/>
</dbReference>
<evidence type="ECO:0000313" key="2">
    <source>
        <dbReference type="EMBL" id="KAJ4250166.1"/>
    </source>
</evidence>
<dbReference type="OrthoDB" id="3565018at2759"/>
<accession>A0A9W8VBW7</accession>
<evidence type="ECO:0000313" key="3">
    <source>
        <dbReference type="Proteomes" id="UP001152049"/>
    </source>
</evidence>
<dbReference type="AlphaFoldDB" id="A0A9W8VBW7"/>
<reference evidence="2" key="1">
    <citation type="submission" date="2022-09" db="EMBL/GenBank/DDBJ databases">
        <title>Fusarium specimens isolated from Avocado Roots.</title>
        <authorList>
            <person name="Stajich J."/>
            <person name="Roper C."/>
            <person name="Heimlech-Rivalta G."/>
        </authorList>
    </citation>
    <scope>NUCLEOTIDE SEQUENCE</scope>
    <source>
        <strain evidence="2">CF00136</strain>
    </source>
</reference>
<keyword evidence="3" id="KW-1185">Reference proteome</keyword>
<comment type="caution">
    <text evidence="2">The sequence shown here is derived from an EMBL/GenBank/DDBJ whole genome shotgun (WGS) entry which is preliminary data.</text>
</comment>
<dbReference type="PANTHER" id="PTHR35186">
    <property type="entry name" value="ANK_REP_REGION DOMAIN-CONTAINING PROTEIN"/>
    <property type="match status" value="1"/>
</dbReference>
<sequence>MSGFEIAGIILGAFPIAISTMKAGLENYGAVARKLKLFYAFKYEHKICWDALAFNQLMFKAILRRLLLPLVVSDDKIEVLLANPGGPEWCQHELDNHLRRRLNHGYALFLDYMVKMKEMLDDLNRQLTIVGEAVRDKANHGKTLSPKERFLAAISKENREFLLYKASFSRAESARNRLLADMRDCNEKLEKLLSSNDEDARLTRQRRTSDQKFSDTAAICSFWKHAVRLFKVLASSSSCGCQATHSADLLLQHRLGKRTDFRIDFMNIECSKWETFKTKITDTNEEIDTQLQEAVKSLERTPLRQPNHRHSTSMRSAMKSSTSSTTTQLMEYVILRSCPDFLKAYVV</sequence>
<dbReference type="PANTHER" id="PTHR35186:SF4">
    <property type="entry name" value="PRION-INHIBITION AND PROPAGATION HELO DOMAIN-CONTAINING PROTEIN"/>
    <property type="match status" value="1"/>
</dbReference>
<evidence type="ECO:0000256" key="1">
    <source>
        <dbReference type="SAM" id="MobiDB-lite"/>
    </source>
</evidence>
<gene>
    <name evidence="2" type="ORF">NW762_011980</name>
</gene>
<proteinExistence type="predicted"/>
<organism evidence="2 3">
    <name type="scientific">Fusarium torreyae</name>
    <dbReference type="NCBI Taxonomy" id="1237075"/>
    <lineage>
        <taxon>Eukaryota</taxon>
        <taxon>Fungi</taxon>
        <taxon>Dikarya</taxon>
        <taxon>Ascomycota</taxon>
        <taxon>Pezizomycotina</taxon>
        <taxon>Sordariomycetes</taxon>
        <taxon>Hypocreomycetidae</taxon>
        <taxon>Hypocreales</taxon>
        <taxon>Nectriaceae</taxon>
        <taxon>Fusarium</taxon>
    </lineage>
</organism>
<feature type="region of interest" description="Disordered" evidence="1">
    <location>
        <begin position="300"/>
        <end position="321"/>
    </location>
</feature>
<protein>
    <submittedName>
        <fullName evidence="2">Uncharacterized protein</fullName>
    </submittedName>
</protein>